<feature type="transmembrane region" description="Helical" evidence="7">
    <location>
        <begin position="60"/>
        <end position="85"/>
    </location>
</feature>
<evidence type="ECO:0000256" key="5">
    <source>
        <dbReference type="ARBA" id="ARBA00022989"/>
    </source>
</evidence>
<feature type="transmembrane region" description="Helical" evidence="7">
    <location>
        <begin position="208"/>
        <end position="228"/>
    </location>
</feature>
<dbReference type="EMBL" id="CP011797">
    <property type="protein sequence ID" value="ATX77712.1"/>
    <property type="molecule type" value="Genomic_DNA"/>
</dbReference>
<dbReference type="AlphaFoldDB" id="A0A2K8KSW5"/>
<dbReference type="GO" id="GO:0016020">
    <property type="term" value="C:membrane"/>
    <property type="evidence" value="ECO:0007669"/>
    <property type="project" value="UniProtKB-SubCell"/>
</dbReference>
<keyword evidence="6 7" id="KW-0472">Membrane</keyword>
<dbReference type="RefSeq" id="WP_100257951.1">
    <property type="nucleotide sequence ID" value="NZ_CP011797.1"/>
</dbReference>
<feature type="transmembrane region" description="Helical" evidence="7">
    <location>
        <begin position="35"/>
        <end position="54"/>
    </location>
</feature>
<evidence type="ECO:0000256" key="2">
    <source>
        <dbReference type="ARBA" id="ARBA00022448"/>
    </source>
</evidence>
<dbReference type="Proteomes" id="UP000229757">
    <property type="component" value="Chromosome"/>
</dbReference>
<protein>
    <submittedName>
        <fullName evidence="8">Auxin efflux carrier</fullName>
    </submittedName>
</protein>
<proteinExistence type="predicted"/>
<keyword evidence="2" id="KW-0813">Transport</keyword>
<dbReference type="GO" id="GO:0055085">
    <property type="term" value="P:transmembrane transport"/>
    <property type="evidence" value="ECO:0007669"/>
    <property type="project" value="InterPro"/>
</dbReference>
<dbReference type="OrthoDB" id="3238001at2"/>
<evidence type="ECO:0000256" key="4">
    <source>
        <dbReference type="ARBA" id="ARBA00022692"/>
    </source>
</evidence>
<comment type="subcellular location">
    <subcellularLocation>
        <location evidence="1">Membrane</location>
        <topology evidence="1">Multi-pass membrane protein</topology>
    </subcellularLocation>
</comment>
<evidence type="ECO:0000256" key="3">
    <source>
        <dbReference type="ARBA" id="ARBA00022475"/>
    </source>
</evidence>
<keyword evidence="5 7" id="KW-1133">Transmembrane helix</keyword>
<feature type="transmembrane region" description="Helical" evidence="7">
    <location>
        <begin position="177"/>
        <end position="196"/>
    </location>
</feature>
<keyword evidence="4 7" id="KW-0812">Transmembrane</keyword>
<dbReference type="KEGG" id="rfo:REIFOR_02588"/>
<keyword evidence="9" id="KW-1185">Reference proteome</keyword>
<evidence type="ECO:0000256" key="7">
    <source>
        <dbReference type="SAM" id="Phobius"/>
    </source>
</evidence>
<feature type="transmembrane region" description="Helical" evidence="7">
    <location>
        <begin position="6"/>
        <end position="23"/>
    </location>
</feature>
<organism evidence="8 9">
    <name type="scientific">Reinekea forsetii</name>
    <dbReference type="NCBI Taxonomy" id="1336806"/>
    <lineage>
        <taxon>Bacteria</taxon>
        <taxon>Pseudomonadati</taxon>
        <taxon>Pseudomonadota</taxon>
        <taxon>Gammaproteobacteria</taxon>
        <taxon>Oceanospirillales</taxon>
        <taxon>Saccharospirillaceae</taxon>
        <taxon>Reinekea</taxon>
    </lineage>
</organism>
<feature type="transmembrane region" description="Helical" evidence="7">
    <location>
        <begin position="269"/>
        <end position="289"/>
    </location>
</feature>
<gene>
    <name evidence="8" type="ORF">REIFOR_02588</name>
</gene>
<sequence>MAYRIFEIVAPICFVVLAGFFYSRFKKPNMEAANTINLDVFVPILILSVFASAPVDISDYGGLILMGTVITLLPGLFVLLFYRFLNVEWKTFALPMMFKNSGNLGIPLLVLTFGEEYLPAILILFILENILHFSVGIWLLSPKKRSLSFLKQPIIIASLIGISLSVLKISLPPWLVTGLSMLGDVAVPLMLFALGVRLVNLDFHGWRIGLAGAIAAPVLGLTSAALFIHWVELPDTLEKMVWLFAALPPAILNFLLADKYQQQPDKVAAIVLFANVGSLAVIPLVLFFIL</sequence>
<evidence type="ECO:0000256" key="1">
    <source>
        <dbReference type="ARBA" id="ARBA00004141"/>
    </source>
</evidence>
<dbReference type="PANTHER" id="PTHR36838">
    <property type="entry name" value="AUXIN EFFLUX CARRIER FAMILY PROTEIN"/>
    <property type="match status" value="1"/>
</dbReference>
<feature type="transmembrane region" description="Helical" evidence="7">
    <location>
        <begin position="240"/>
        <end position="257"/>
    </location>
</feature>
<evidence type="ECO:0000313" key="9">
    <source>
        <dbReference type="Proteomes" id="UP000229757"/>
    </source>
</evidence>
<dbReference type="Pfam" id="PF03547">
    <property type="entry name" value="Mem_trans"/>
    <property type="match status" value="1"/>
</dbReference>
<evidence type="ECO:0000313" key="8">
    <source>
        <dbReference type="EMBL" id="ATX77712.1"/>
    </source>
</evidence>
<accession>A0A2K8KSW5</accession>
<name>A0A2K8KSW5_9GAMM</name>
<feature type="transmembrane region" description="Helical" evidence="7">
    <location>
        <begin position="153"/>
        <end position="171"/>
    </location>
</feature>
<dbReference type="InterPro" id="IPR004776">
    <property type="entry name" value="Mem_transp_PIN-like"/>
</dbReference>
<keyword evidence="3" id="KW-1003">Cell membrane</keyword>
<feature type="transmembrane region" description="Helical" evidence="7">
    <location>
        <begin position="97"/>
        <end position="114"/>
    </location>
</feature>
<feature type="transmembrane region" description="Helical" evidence="7">
    <location>
        <begin position="120"/>
        <end position="141"/>
    </location>
</feature>
<dbReference type="PANTHER" id="PTHR36838:SF1">
    <property type="entry name" value="SLR1864 PROTEIN"/>
    <property type="match status" value="1"/>
</dbReference>
<evidence type="ECO:0000256" key="6">
    <source>
        <dbReference type="ARBA" id="ARBA00023136"/>
    </source>
</evidence>
<reference evidence="8 9" key="1">
    <citation type="journal article" date="2017" name="Environ. Microbiol.">
        <title>Genomic and physiological analyses of 'Reinekea forsetii' reveal a versatile opportunistic lifestyle during spring algae blooms.</title>
        <authorList>
            <person name="Avci B."/>
            <person name="Hahnke R.L."/>
            <person name="Chafee M."/>
            <person name="Fischer T."/>
            <person name="Gruber-Vodicka H."/>
            <person name="Tegetmeyer H.E."/>
            <person name="Harder J."/>
            <person name="Fuchs B.M."/>
            <person name="Amann R.I."/>
            <person name="Teeling H."/>
        </authorList>
    </citation>
    <scope>NUCLEOTIDE SEQUENCE [LARGE SCALE GENOMIC DNA]</scope>
    <source>
        <strain evidence="8 9">Hel1_31_D35</strain>
    </source>
</reference>